<dbReference type="Gene3D" id="3.40.50.1240">
    <property type="entry name" value="Phosphoglycerate mutase-like"/>
    <property type="match status" value="1"/>
</dbReference>
<organism evidence="1 2">
    <name type="scientific">Kangiella geojedonensis</name>
    <dbReference type="NCBI Taxonomy" id="914150"/>
    <lineage>
        <taxon>Bacteria</taxon>
        <taxon>Pseudomonadati</taxon>
        <taxon>Pseudomonadota</taxon>
        <taxon>Gammaproteobacteria</taxon>
        <taxon>Kangiellales</taxon>
        <taxon>Kangiellaceae</taxon>
        <taxon>Kangiella</taxon>
    </lineage>
</organism>
<reference evidence="1 2" key="1">
    <citation type="submission" date="2015-02" db="EMBL/GenBank/DDBJ databases">
        <title>Complete genome sequence of Kangiella geojedonensis strain YCS-5T.</title>
        <authorList>
            <person name="Kim K.M."/>
        </authorList>
    </citation>
    <scope>NUCLEOTIDE SEQUENCE [LARGE SCALE GENOMIC DNA]</scope>
    <source>
        <strain evidence="1 2">YCS-5</strain>
    </source>
</reference>
<dbReference type="RefSeq" id="WP_228640384.1">
    <property type="nucleotide sequence ID" value="NZ_CP010975.1"/>
</dbReference>
<gene>
    <name evidence="1" type="ORF">TQ33_0780</name>
</gene>
<dbReference type="SUPFAM" id="SSF53254">
    <property type="entry name" value="Phosphoglycerate mutase-like"/>
    <property type="match status" value="1"/>
</dbReference>
<dbReference type="CDD" id="cd07067">
    <property type="entry name" value="HP_PGM_like"/>
    <property type="match status" value="1"/>
</dbReference>
<evidence type="ECO:0000313" key="1">
    <source>
        <dbReference type="EMBL" id="AKE51753.1"/>
    </source>
</evidence>
<dbReference type="InterPro" id="IPR029033">
    <property type="entry name" value="His_PPase_superfam"/>
</dbReference>
<dbReference type="STRING" id="914150.TQ33_0780"/>
<accession>A0A0F6RBP5</accession>
<dbReference type="HOGENOM" id="CLU_084603_1_1_6"/>
<dbReference type="Proteomes" id="UP000034071">
    <property type="component" value="Chromosome"/>
</dbReference>
<sequence length="150" mass="17231">MRHGDAPYINGERQISETGHQQIKQMTRWFAEYLLKHETKLDTLLVSPVLRAQQTADTFEETLSSLVDYRWQRQTESLLSSESDPDMTIPYVEEATEGTTMLISHMPLVSHLWAGWLRGESQYFPTAAIGSLVFNKMNQSARKVSFHTPE</sequence>
<proteinExistence type="predicted"/>
<dbReference type="InterPro" id="IPR013078">
    <property type="entry name" value="His_Pase_superF_clade-1"/>
</dbReference>
<name>A0A0F6RBP5_9GAMM</name>
<keyword evidence="2" id="KW-1185">Reference proteome</keyword>
<dbReference type="KEGG" id="kge:TQ33_0780"/>
<protein>
    <submittedName>
        <fullName evidence="1">Phosphohistidine phosphatase, SixA</fullName>
    </submittedName>
</protein>
<evidence type="ECO:0000313" key="2">
    <source>
        <dbReference type="Proteomes" id="UP000034071"/>
    </source>
</evidence>
<dbReference type="AlphaFoldDB" id="A0A0F6RBP5"/>
<dbReference type="EMBL" id="CP010975">
    <property type="protein sequence ID" value="AKE51753.1"/>
    <property type="molecule type" value="Genomic_DNA"/>
</dbReference>